<proteinExistence type="predicted"/>
<dbReference type="InterPro" id="IPR036259">
    <property type="entry name" value="MFS_trans_sf"/>
</dbReference>
<evidence type="ECO:0000256" key="2">
    <source>
        <dbReference type="ARBA" id="ARBA00022448"/>
    </source>
</evidence>
<dbReference type="InterPro" id="IPR024671">
    <property type="entry name" value="Atg22-like"/>
</dbReference>
<feature type="transmembrane region" description="Helical" evidence="6">
    <location>
        <begin position="163"/>
        <end position="183"/>
    </location>
</feature>
<keyword evidence="8" id="KW-1185">Reference proteome</keyword>
<evidence type="ECO:0000256" key="4">
    <source>
        <dbReference type="ARBA" id="ARBA00022989"/>
    </source>
</evidence>
<feature type="transmembrane region" description="Helical" evidence="6">
    <location>
        <begin position="97"/>
        <end position="116"/>
    </location>
</feature>
<accession>A0ABU3PSX8</accession>
<reference evidence="7 8" key="1">
    <citation type="submission" date="2023-08" db="EMBL/GenBank/DDBJ databases">
        <title>Nocardioides seae sp. nov., a bacterium isolated from a soil.</title>
        <authorList>
            <person name="Wang X."/>
        </authorList>
    </citation>
    <scope>NUCLEOTIDE SEQUENCE [LARGE SCALE GENOMIC DNA]</scope>
    <source>
        <strain evidence="7 8">YZH12</strain>
    </source>
</reference>
<evidence type="ECO:0000256" key="6">
    <source>
        <dbReference type="SAM" id="Phobius"/>
    </source>
</evidence>
<feature type="transmembrane region" description="Helical" evidence="6">
    <location>
        <begin position="298"/>
        <end position="318"/>
    </location>
</feature>
<protein>
    <submittedName>
        <fullName evidence="7">MFS transporter</fullName>
    </submittedName>
</protein>
<feature type="transmembrane region" description="Helical" evidence="6">
    <location>
        <begin position="67"/>
        <end position="85"/>
    </location>
</feature>
<evidence type="ECO:0000313" key="7">
    <source>
        <dbReference type="EMBL" id="MDT9592336.1"/>
    </source>
</evidence>
<dbReference type="InterPro" id="IPR050495">
    <property type="entry name" value="ATG22/LtaA_families"/>
</dbReference>
<dbReference type="PANTHER" id="PTHR23519">
    <property type="entry name" value="AUTOPHAGY-RELATED PROTEIN 22"/>
    <property type="match status" value="1"/>
</dbReference>
<sequence length="464" mass="48193">MGPLESLDPAPEGARATARRRTVLAWGLWDWGSAAFNAVITTFVFTVYLTADGDDGPLFGSGVDTKLGWALAAAGLTIAVLAPVTGQRADSSGRRTFWLGAHTGVVVLASALMFFVEPDPGLLWLGLLLLAVGNVFFELASVNYNAMLGDISTPATVGRISGLGWGLGYLGGIVLLLIVYFGFISPDVGLFGVTGDNGLDVRVTMLVCAVWTLLFSLPVLLSIRDRPRPEAAARGPRQGVLAAYRHLFATVAGLWRTDRNTVYFLGASAVFRDGLAGVFTFGAVLAAGSFGFSSGGVIIFGIAANVVAGIATIGFGLLDDKIGPKRVIVGSLAAMCVAGSVLFVLHDGGSGVFWVFGLILCIFVGPAQSASRSLLSRLIRPGMEGQVFGLYATTGRAASFLAPAAWALALTIASGVTGSPTEDVQYAGIIGILVVLLAGLLLLLPVRAPRPGEQRAFQESSAAQ</sequence>
<keyword evidence="4 6" id="KW-1133">Transmembrane helix</keyword>
<dbReference type="Pfam" id="PF11700">
    <property type="entry name" value="ATG22"/>
    <property type="match status" value="1"/>
</dbReference>
<dbReference type="SUPFAM" id="SSF103473">
    <property type="entry name" value="MFS general substrate transporter"/>
    <property type="match status" value="1"/>
</dbReference>
<dbReference type="Gene3D" id="1.20.1250.20">
    <property type="entry name" value="MFS general substrate transporter like domains"/>
    <property type="match status" value="1"/>
</dbReference>
<comment type="subcellular location">
    <subcellularLocation>
        <location evidence="1">Endomembrane system</location>
        <topology evidence="1">Multi-pass membrane protein</topology>
    </subcellularLocation>
</comment>
<evidence type="ECO:0000313" key="8">
    <source>
        <dbReference type="Proteomes" id="UP001268542"/>
    </source>
</evidence>
<evidence type="ECO:0000256" key="3">
    <source>
        <dbReference type="ARBA" id="ARBA00022692"/>
    </source>
</evidence>
<feature type="transmembrane region" description="Helical" evidence="6">
    <location>
        <begin position="327"/>
        <end position="345"/>
    </location>
</feature>
<name>A0ABU3PSX8_9ACTN</name>
<feature type="transmembrane region" description="Helical" evidence="6">
    <location>
        <begin position="23"/>
        <end position="47"/>
    </location>
</feature>
<evidence type="ECO:0000256" key="5">
    <source>
        <dbReference type="ARBA" id="ARBA00023136"/>
    </source>
</evidence>
<feature type="transmembrane region" description="Helical" evidence="6">
    <location>
        <begin position="122"/>
        <end position="142"/>
    </location>
</feature>
<feature type="transmembrane region" description="Helical" evidence="6">
    <location>
        <begin position="203"/>
        <end position="223"/>
    </location>
</feature>
<feature type="transmembrane region" description="Helical" evidence="6">
    <location>
        <begin position="388"/>
        <end position="412"/>
    </location>
</feature>
<dbReference type="RefSeq" id="WP_315732217.1">
    <property type="nucleotide sequence ID" value="NZ_JAVYII010000002.1"/>
</dbReference>
<comment type="caution">
    <text evidence="7">The sequence shown here is derived from an EMBL/GenBank/DDBJ whole genome shotgun (WGS) entry which is preliminary data.</text>
</comment>
<feature type="transmembrane region" description="Helical" evidence="6">
    <location>
        <begin position="424"/>
        <end position="446"/>
    </location>
</feature>
<keyword evidence="3 6" id="KW-0812">Transmembrane</keyword>
<evidence type="ECO:0000256" key="1">
    <source>
        <dbReference type="ARBA" id="ARBA00004127"/>
    </source>
</evidence>
<gene>
    <name evidence="7" type="ORF">RDV89_04620</name>
</gene>
<dbReference type="Proteomes" id="UP001268542">
    <property type="component" value="Unassembled WGS sequence"/>
</dbReference>
<dbReference type="EMBL" id="JAVYII010000002">
    <property type="protein sequence ID" value="MDT9592336.1"/>
    <property type="molecule type" value="Genomic_DNA"/>
</dbReference>
<keyword evidence="5 6" id="KW-0472">Membrane</keyword>
<keyword evidence="2" id="KW-0813">Transport</keyword>
<dbReference type="PANTHER" id="PTHR23519:SF1">
    <property type="entry name" value="AUTOPHAGY-RELATED PROTEIN 22"/>
    <property type="match status" value="1"/>
</dbReference>
<feature type="transmembrane region" description="Helical" evidence="6">
    <location>
        <begin position="274"/>
        <end position="292"/>
    </location>
</feature>
<feature type="transmembrane region" description="Helical" evidence="6">
    <location>
        <begin position="351"/>
        <end position="367"/>
    </location>
</feature>
<organism evidence="7 8">
    <name type="scientific">Nocardioides imazamoxiresistens</name>
    <dbReference type="NCBI Taxonomy" id="3231893"/>
    <lineage>
        <taxon>Bacteria</taxon>
        <taxon>Bacillati</taxon>
        <taxon>Actinomycetota</taxon>
        <taxon>Actinomycetes</taxon>
        <taxon>Propionibacteriales</taxon>
        <taxon>Nocardioidaceae</taxon>
        <taxon>Nocardioides</taxon>
    </lineage>
</organism>